<dbReference type="Gene3D" id="3.80.10.10">
    <property type="entry name" value="Ribonuclease Inhibitor"/>
    <property type="match status" value="1"/>
</dbReference>
<dbReference type="RefSeq" id="WP_345064992.1">
    <property type="nucleotide sequence ID" value="NZ_BAABCN010000003.1"/>
</dbReference>
<accession>A0ABP7KEX1</accession>
<dbReference type="Pfam" id="PF13306">
    <property type="entry name" value="LRR_5"/>
    <property type="match status" value="1"/>
</dbReference>
<dbReference type="InterPro" id="IPR053139">
    <property type="entry name" value="Surface_bspA-like"/>
</dbReference>
<gene>
    <name evidence="3" type="ORF">GCM10022381_17510</name>
</gene>
<evidence type="ECO:0000256" key="2">
    <source>
        <dbReference type="SAM" id="SignalP"/>
    </source>
</evidence>
<dbReference type="EMBL" id="BAABCN010000003">
    <property type="protein sequence ID" value="GAA3875322.1"/>
    <property type="molecule type" value="Genomic_DNA"/>
</dbReference>
<evidence type="ECO:0008006" key="5">
    <source>
        <dbReference type="Google" id="ProtNLM"/>
    </source>
</evidence>
<dbReference type="PANTHER" id="PTHR45661">
    <property type="entry name" value="SURFACE ANTIGEN"/>
    <property type="match status" value="1"/>
</dbReference>
<comment type="caution">
    <text evidence="3">The sequence shown here is derived from an EMBL/GenBank/DDBJ whole genome shotgun (WGS) entry which is preliminary data.</text>
</comment>
<reference evidence="4" key="1">
    <citation type="journal article" date="2019" name="Int. J. Syst. Evol. Microbiol.">
        <title>The Global Catalogue of Microorganisms (GCM) 10K type strain sequencing project: providing services to taxonomists for standard genome sequencing and annotation.</title>
        <authorList>
            <consortium name="The Broad Institute Genomics Platform"/>
            <consortium name="The Broad Institute Genome Sequencing Center for Infectious Disease"/>
            <person name="Wu L."/>
            <person name="Ma J."/>
        </authorList>
    </citation>
    <scope>NUCLEOTIDE SEQUENCE [LARGE SCALE GENOMIC DNA]</scope>
    <source>
        <strain evidence="4">JCM 17021</strain>
    </source>
</reference>
<dbReference type="SUPFAM" id="SSF52058">
    <property type="entry name" value="L domain-like"/>
    <property type="match status" value="1"/>
</dbReference>
<dbReference type="Pfam" id="PF09479">
    <property type="entry name" value="Flg_new"/>
    <property type="match status" value="5"/>
</dbReference>
<feature type="chain" id="PRO_5047089618" description="Leucine-rich repeat domain-containing protein" evidence="2">
    <location>
        <begin position="46"/>
        <end position="736"/>
    </location>
</feature>
<feature type="signal peptide" evidence="2">
    <location>
        <begin position="1"/>
        <end position="45"/>
    </location>
</feature>
<comment type="subcellular location">
    <subcellularLocation>
        <location evidence="1">Cell envelope</location>
    </subcellularLocation>
</comment>
<dbReference type="NCBIfam" id="TIGR02543">
    <property type="entry name" value="List_Bact_rpt"/>
    <property type="match status" value="5"/>
</dbReference>
<dbReference type="InterPro" id="IPR026906">
    <property type="entry name" value="LRR_5"/>
</dbReference>
<evidence type="ECO:0000256" key="1">
    <source>
        <dbReference type="ARBA" id="ARBA00004196"/>
    </source>
</evidence>
<keyword evidence="2" id="KW-0732">Signal</keyword>
<protein>
    <recommendedName>
        <fullName evidence="5">Leucine-rich repeat domain-containing protein</fullName>
    </recommendedName>
</protein>
<sequence length="736" mass="77289">MNTSTLDHTRPTARTRQRLARAGALLMAGLLASGALLATAAPAQATPNSITTIDGITYTYDPVAAESGATASAYDGATQGTTVTIPRVVAFAPDGPTLPVTAIGDFAFASQDEDGEPLPGFEKLTAVEIPDTITAIGDSAFLSNRLETLSLPDSVATIGEMAFLDNKLTSVDLPSGLTEINTAAFGMNSLTGIDIPDTVTRIGESAFLYNELQALDIPDSVISIETQAFLNNALTSLTLGNSVESIGLGAFMWNSLESIVIPASVHTMFGVAFGENNTYFLTRPLAPDFDPDILKDEDSTLTSVTFLGRPPTTFVPTTGPSTLPNPDNDYELMGSLGSGTSLTVNYPYAFETADPSTGFTSGTWQGYASAAYAAVSFEMGGHGDQAAPQRITVGQTATAPATAPEGSGYTFTGWFTDAAATMAFNFSSVISGDTIIYAGWTKNPAPTANVIFSMNGHGAQVDSQAIAIGSLATAPKTPSASGYTFTGWFTDAAATQKFDFITPISGTTSLYAGWTKNPVVTTTTVSFAMNGHGKQIASQTVTLGKLVTKPTSPSASGYAFTGWFTDTKATKKFSFTTKITAKTTLYAGWKKTAAVTFNMKGHGKQVAARTVILGKLVTKPTSPSASGYAFTGWFTDTKTTKKFNFSTKITGKTTLYAGWTKTATVTFNMKGHGKQVAATTVIVGKLLTKPTSPTASGYAFTGWFTDTKTTKKFSFTTKITAKTTLYAGWKKKPSAR</sequence>
<proteinExistence type="predicted"/>
<organism evidence="3 4">
    <name type="scientific">Leifsonia kafniensis</name>
    <dbReference type="NCBI Taxonomy" id="475957"/>
    <lineage>
        <taxon>Bacteria</taxon>
        <taxon>Bacillati</taxon>
        <taxon>Actinomycetota</taxon>
        <taxon>Actinomycetes</taxon>
        <taxon>Micrococcales</taxon>
        <taxon>Microbacteriaceae</taxon>
        <taxon>Leifsonia</taxon>
    </lineage>
</organism>
<evidence type="ECO:0000313" key="4">
    <source>
        <dbReference type="Proteomes" id="UP001501803"/>
    </source>
</evidence>
<dbReference type="PANTHER" id="PTHR45661:SF3">
    <property type="entry name" value="IG-LIKE DOMAIN-CONTAINING PROTEIN"/>
    <property type="match status" value="1"/>
</dbReference>
<dbReference type="InterPro" id="IPR013378">
    <property type="entry name" value="InlB-like_B-rpt"/>
</dbReference>
<dbReference type="Gene3D" id="2.60.40.4270">
    <property type="entry name" value="Listeria-Bacteroides repeat domain"/>
    <property type="match status" value="5"/>
</dbReference>
<evidence type="ECO:0000313" key="3">
    <source>
        <dbReference type="EMBL" id="GAA3875322.1"/>
    </source>
</evidence>
<dbReference type="Proteomes" id="UP001501803">
    <property type="component" value="Unassembled WGS sequence"/>
</dbReference>
<keyword evidence="4" id="KW-1185">Reference proteome</keyword>
<name>A0ABP7KEX1_9MICO</name>
<dbReference type="InterPro" id="IPR042229">
    <property type="entry name" value="Listeria/Bacterioides_rpt_sf"/>
</dbReference>
<dbReference type="InterPro" id="IPR032675">
    <property type="entry name" value="LRR_dom_sf"/>
</dbReference>